<dbReference type="Proteomes" id="UP000054166">
    <property type="component" value="Unassembled WGS sequence"/>
</dbReference>
<keyword evidence="2" id="KW-1185">Reference proteome</keyword>
<proteinExistence type="predicted"/>
<evidence type="ECO:0000313" key="1">
    <source>
        <dbReference type="EMBL" id="KIM91746.1"/>
    </source>
</evidence>
<reference evidence="1 2" key="1">
    <citation type="submission" date="2014-04" db="EMBL/GenBank/DDBJ databases">
        <authorList>
            <consortium name="DOE Joint Genome Institute"/>
            <person name="Kuo A."/>
            <person name="Tarkka M."/>
            <person name="Buscot F."/>
            <person name="Kohler A."/>
            <person name="Nagy L.G."/>
            <person name="Floudas D."/>
            <person name="Copeland A."/>
            <person name="Barry K.W."/>
            <person name="Cichocki N."/>
            <person name="Veneault-Fourrey C."/>
            <person name="LaButti K."/>
            <person name="Lindquist E.A."/>
            <person name="Lipzen A."/>
            <person name="Lundell T."/>
            <person name="Morin E."/>
            <person name="Murat C."/>
            <person name="Sun H."/>
            <person name="Tunlid A."/>
            <person name="Henrissat B."/>
            <person name="Grigoriev I.V."/>
            <person name="Hibbett D.S."/>
            <person name="Martin F."/>
            <person name="Nordberg H.P."/>
            <person name="Cantor M.N."/>
            <person name="Hua S.X."/>
        </authorList>
    </citation>
    <scope>NUCLEOTIDE SEQUENCE [LARGE SCALE GENOMIC DNA]</scope>
    <source>
        <strain evidence="1 2">F 1598</strain>
    </source>
</reference>
<dbReference type="AlphaFoldDB" id="A0A0C3GMK6"/>
<dbReference type="InParanoid" id="A0A0C3GMK6"/>
<gene>
    <name evidence="1" type="ORF">PILCRDRAFT_852</name>
</gene>
<reference evidence="2" key="2">
    <citation type="submission" date="2015-01" db="EMBL/GenBank/DDBJ databases">
        <title>Evolutionary Origins and Diversification of the Mycorrhizal Mutualists.</title>
        <authorList>
            <consortium name="DOE Joint Genome Institute"/>
            <consortium name="Mycorrhizal Genomics Consortium"/>
            <person name="Kohler A."/>
            <person name="Kuo A."/>
            <person name="Nagy L.G."/>
            <person name="Floudas D."/>
            <person name="Copeland A."/>
            <person name="Barry K.W."/>
            <person name="Cichocki N."/>
            <person name="Veneault-Fourrey C."/>
            <person name="LaButti K."/>
            <person name="Lindquist E.A."/>
            <person name="Lipzen A."/>
            <person name="Lundell T."/>
            <person name="Morin E."/>
            <person name="Murat C."/>
            <person name="Riley R."/>
            <person name="Ohm R."/>
            <person name="Sun H."/>
            <person name="Tunlid A."/>
            <person name="Henrissat B."/>
            <person name="Grigoriev I.V."/>
            <person name="Hibbett D.S."/>
            <person name="Martin F."/>
        </authorList>
    </citation>
    <scope>NUCLEOTIDE SEQUENCE [LARGE SCALE GENOMIC DNA]</scope>
    <source>
        <strain evidence="2">F 1598</strain>
    </source>
</reference>
<protein>
    <submittedName>
        <fullName evidence="1">Uncharacterized protein</fullName>
    </submittedName>
</protein>
<accession>A0A0C3GMK6</accession>
<sequence>MVSIKRSKIRDKAHTSYERAMCPHHSTSDKGSIKTNYIRAKNEQSVRISQHQTKRASKYIRAVGGEASDLVGIPTDQLSFHKMLSSIELINPKAESIRRAQALQVNMNGRLRERLATVPVYSYDRTDYGRPPYNEEVSPVRVRVPAVSVPYTCRTSVYGHIIQPLRH</sequence>
<dbReference type="EMBL" id="KN832971">
    <property type="protein sequence ID" value="KIM91746.1"/>
    <property type="molecule type" value="Genomic_DNA"/>
</dbReference>
<dbReference type="HOGENOM" id="CLU_1595167_0_0_1"/>
<organism evidence="1 2">
    <name type="scientific">Piloderma croceum (strain F 1598)</name>
    <dbReference type="NCBI Taxonomy" id="765440"/>
    <lineage>
        <taxon>Eukaryota</taxon>
        <taxon>Fungi</taxon>
        <taxon>Dikarya</taxon>
        <taxon>Basidiomycota</taxon>
        <taxon>Agaricomycotina</taxon>
        <taxon>Agaricomycetes</taxon>
        <taxon>Agaricomycetidae</taxon>
        <taxon>Atheliales</taxon>
        <taxon>Atheliaceae</taxon>
        <taxon>Piloderma</taxon>
    </lineage>
</organism>
<name>A0A0C3GMK6_PILCF</name>
<evidence type="ECO:0000313" key="2">
    <source>
        <dbReference type="Proteomes" id="UP000054166"/>
    </source>
</evidence>